<evidence type="ECO:0000256" key="5">
    <source>
        <dbReference type="HAMAP-Rule" id="MF_01804"/>
    </source>
</evidence>
<dbReference type="EMBL" id="CP029684">
    <property type="protein sequence ID" value="QAS70439.1"/>
    <property type="molecule type" value="Genomic_DNA"/>
</dbReference>
<keyword evidence="3 5" id="KW-0159">Chromosome partition</keyword>
<dbReference type="InterPro" id="IPR005234">
    <property type="entry name" value="ScpB_csome_segregation"/>
</dbReference>
<dbReference type="GO" id="GO:0005737">
    <property type="term" value="C:cytoplasm"/>
    <property type="evidence" value="ECO:0007669"/>
    <property type="project" value="UniProtKB-SubCell"/>
</dbReference>
<keyword evidence="4 5" id="KW-0131">Cell cycle</keyword>
<dbReference type="Proteomes" id="UP000286907">
    <property type="component" value="Chromosome"/>
</dbReference>
<comment type="subcellular location">
    <subcellularLocation>
        <location evidence="5">Cytoplasm</location>
    </subcellularLocation>
    <text evidence="5">Associated with two foci at the outer edges of the nucleoid region in young cells, and at four foci within both cell halves in older cells.</text>
</comment>
<dbReference type="PIRSF" id="PIRSF019345">
    <property type="entry name" value="ScpB"/>
    <property type="match status" value="1"/>
</dbReference>
<evidence type="ECO:0000256" key="1">
    <source>
        <dbReference type="ARBA" id="ARBA00022490"/>
    </source>
</evidence>
<evidence type="ECO:0000256" key="2">
    <source>
        <dbReference type="ARBA" id="ARBA00022618"/>
    </source>
</evidence>
<evidence type="ECO:0000256" key="6">
    <source>
        <dbReference type="SAM" id="MobiDB-lite"/>
    </source>
</evidence>
<evidence type="ECO:0000313" key="10">
    <source>
        <dbReference type="Proteomes" id="UP001167919"/>
    </source>
</evidence>
<evidence type="ECO:0000313" key="7">
    <source>
        <dbReference type="EMBL" id="MDN6899750.1"/>
    </source>
</evidence>
<dbReference type="Gene3D" id="1.10.10.10">
    <property type="entry name" value="Winged helix-like DNA-binding domain superfamily/Winged helix DNA-binding domain"/>
    <property type="match status" value="2"/>
</dbReference>
<dbReference type="GO" id="GO:0051304">
    <property type="term" value="P:chromosome separation"/>
    <property type="evidence" value="ECO:0007669"/>
    <property type="project" value="InterPro"/>
</dbReference>
<dbReference type="GO" id="GO:0051301">
    <property type="term" value="P:cell division"/>
    <property type="evidence" value="ECO:0007669"/>
    <property type="project" value="UniProtKB-KW"/>
</dbReference>
<keyword evidence="9" id="KW-1185">Reference proteome</keyword>
<dbReference type="PANTHER" id="PTHR34298:SF2">
    <property type="entry name" value="SEGREGATION AND CONDENSATION PROTEIN B"/>
    <property type="match status" value="1"/>
</dbReference>
<comment type="function">
    <text evidence="5">Participates in chromosomal partition during cell division. May act via the formation of a condensin-like complex containing Smc and ScpA that pull DNA away from mid-cell into both cell halves.</text>
</comment>
<organism evidence="7 10">
    <name type="scientific">Oenococcus sicerae</name>
    <dbReference type="NCBI Taxonomy" id="2203724"/>
    <lineage>
        <taxon>Bacteria</taxon>
        <taxon>Bacillati</taxon>
        <taxon>Bacillota</taxon>
        <taxon>Bacilli</taxon>
        <taxon>Lactobacillales</taxon>
        <taxon>Lactobacillaceae</taxon>
        <taxon>Oenococcus</taxon>
    </lineage>
</organism>
<gene>
    <name evidence="5 7" type="primary">scpB</name>
    <name evidence="8" type="ORF">DLJ48_07860</name>
    <name evidence="7" type="ORF">EVC35_01860</name>
</gene>
<accession>A0AAJ1R9J8</accession>
<feature type="compositionally biased region" description="Polar residues" evidence="6">
    <location>
        <begin position="175"/>
        <end position="187"/>
    </location>
</feature>
<evidence type="ECO:0000256" key="3">
    <source>
        <dbReference type="ARBA" id="ARBA00022829"/>
    </source>
</evidence>
<dbReference type="NCBIfam" id="TIGR00281">
    <property type="entry name" value="SMC-Scp complex subunit ScpB"/>
    <property type="match status" value="1"/>
</dbReference>
<dbReference type="SUPFAM" id="SSF46785">
    <property type="entry name" value="Winged helix' DNA-binding domain"/>
    <property type="match status" value="2"/>
</dbReference>
<evidence type="ECO:0000313" key="9">
    <source>
        <dbReference type="Proteomes" id="UP000286907"/>
    </source>
</evidence>
<dbReference type="Pfam" id="PF04079">
    <property type="entry name" value="SMC_ScpB"/>
    <property type="match status" value="1"/>
</dbReference>
<keyword evidence="2 5" id="KW-0132">Cell division</keyword>
<evidence type="ECO:0000256" key="4">
    <source>
        <dbReference type="ARBA" id="ARBA00023306"/>
    </source>
</evidence>
<evidence type="ECO:0000313" key="8">
    <source>
        <dbReference type="EMBL" id="QAS70439.1"/>
    </source>
</evidence>
<dbReference type="AlphaFoldDB" id="A0AAJ1R9J8"/>
<dbReference type="InterPro" id="IPR036390">
    <property type="entry name" value="WH_DNA-bd_sf"/>
</dbReference>
<reference evidence="8" key="3">
    <citation type="submission" date="2020-01" db="EMBL/GenBank/DDBJ databases">
        <authorList>
            <person name="Cousin F.J."/>
            <person name="Le Guellec R."/>
            <person name="Cretenet M."/>
        </authorList>
    </citation>
    <scope>NUCLEOTIDE SEQUENCE</scope>
    <source>
        <strain evidence="8">UCMA 15228</strain>
    </source>
</reference>
<reference evidence="8 9" key="1">
    <citation type="journal article" date="2019" name="Syst. Appl. Microbiol.">
        <title>Oenococcus sicerae sp. nov., isolated from French cider.</title>
        <authorList>
            <person name="Cousin F.J."/>
            <person name="Le Guellec R."/>
            <person name="Chagnot C."/>
            <person name="Goux D."/>
            <person name="Dalmasso M."/>
            <person name="Laplace J.M."/>
            <person name="Cretenet M."/>
        </authorList>
    </citation>
    <scope>NUCLEOTIDE SEQUENCE [LARGE SCALE GENOMIC DNA]</scope>
    <source>
        <strain evidence="8 9">UCMA 15228</strain>
    </source>
</reference>
<reference evidence="7" key="2">
    <citation type="submission" date="2019-01" db="EMBL/GenBank/DDBJ databases">
        <title>Oenococcus sicerae UCMA17102.</title>
        <authorList>
            <person name="Cousin F.J."/>
            <person name="Le Guellec R."/>
            <person name="Cretenet M."/>
        </authorList>
    </citation>
    <scope>NUCLEOTIDE SEQUENCE</scope>
    <source>
        <strain evidence="7">UCMA17102</strain>
    </source>
</reference>
<keyword evidence="1 5" id="KW-0963">Cytoplasm</keyword>
<protein>
    <recommendedName>
        <fullName evidence="5">Segregation and condensation protein B</fullName>
    </recommendedName>
</protein>
<dbReference type="GO" id="GO:0006260">
    <property type="term" value="P:DNA replication"/>
    <property type="evidence" value="ECO:0007669"/>
    <property type="project" value="UniProtKB-UniRule"/>
</dbReference>
<dbReference type="InterPro" id="IPR036388">
    <property type="entry name" value="WH-like_DNA-bd_sf"/>
</dbReference>
<comment type="subunit">
    <text evidence="5">Homodimer. Homodimerization may be required to stabilize the binding of ScpA to the Smc head domains. Component of a cohesin-like complex composed of ScpA, ScpB and the Smc homodimer, in which ScpA and ScpB bind to the head domain of Smc. The presence of the three proteins is required for the association of the complex with DNA.</text>
</comment>
<dbReference type="EMBL" id="SDWY01000001">
    <property type="protein sequence ID" value="MDN6899750.1"/>
    <property type="molecule type" value="Genomic_DNA"/>
</dbReference>
<dbReference type="HAMAP" id="MF_01804">
    <property type="entry name" value="ScpB"/>
    <property type="match status" value="1"/>
</dbReference>
<sequence>MLVEIDQTAALFALIFIAGDDGIDLQSLSQVTGFDHSAISDLLDDLDQKLAKDKTNPLKLLKNDATYRLITKSDFAALLGRYYQSPIANTLSKASLETLTIIAYKQPVTRVEVDKIRGVNSSGAISRLLSRDLIHGVGRKDEIGRPVIYETTNFFLDYFGLKTITELPKLPDPNTLKNVASTDQTDLFQRPKKNENEN</sequence>
<dbReference type="PANTHER" id="PTHR34298">
    <property type="entry name" value="SEGREGATION AND CONDENSATION PROTEIN B"/>
    <property type="match status" value="1"/>
</dbReference>
<comment type="similarity">
    <text evidence="5">Belongs to the ScpB family.</text>
</comment>
<proteinExistence type="inferred from homology"/>
<feature type="region of interest" description="Disordered" evidence="6">
    <location>
        <begin position="172"/>
        <end position="198"/>
    </location>
</feature>
<name>A0AAJ1R9J8_9LACO</name>
<dbReference type="Proteomes" id="UP001167919">
    <property type="component" value="Unassembled WGS sequence"/>
</dbReference>